<dbReference type="Proteomes" id="UP000192578">
    <property type="component" value="Unassembled WGS sequence"/>
</dbReference>
<evidence type="ECO:0000313" key="1">
    <source>
        <dbReference type="EMBL" id="OWA49980.1"/>
    </source>
</evidence>
<evidence type="ECO:0000313" key="2">
    <source>
        <dbReference type="Proteomes" id="UP000192578"/>
    </source>
</evidence>
<proteinExistence type="predicted"/>
<keyword evidence="2" id="KW-1185">Reference proteome</keyword>
<sequence>MRKSVSPSVRPTVAHPTARRFIRPPVGSANTGGLKIRFISESASASGGHTVTYAISGSTGTRSASISQLLSTVRQSFGGLRAKLSGAFGGGSFGGGSKTVQISGSSSWTVTGSGSKSGSFSGQKQCFGLGCLVTGK</sequence>
<name>A0A9X6N8S2_HYPEX</name>
<reference evidence="2" key="1">
    <citation type="submission" date="2017-01" db="EMBL/GenBank/DDBJ databases">
        <title>Comparative genomics of anhydrobiosis in the tardigrade Hypsibius dujardini.</title>
        <authorList>
            <person name="Yoshida Y."/>
            <person name="Koutsovoulos G."/>
            <person name="Laetsch D."/>
            <person name="Stevens L."/>
            <person name="Kumar S."/>
            <person name="Horikawa D."/>
            <person name="Ishino K."/>
            <person name="Komine S."/>
            <person name="Tomita M."/>
            <person name="Blaxter M."/>
            <person name="Arakawa K."/>
        </authorList>
    </citation>
    <scope>NUCLEOTIDE SEQUENCE [LARGE SCALE GENOMIC DNA]</scope>
    <source>
        <strain evidence="2">Z151</strain>
    </source>
</reference>
<gene>
    <name evidence="1" type="ORF">BV898_14512</name>
</gene>
<dbReference type="EMBL" id="MTYJ01000179">
    <property type="protein sequence ID" value="OWA49980.1"/>
    <property type="molecule type" value="Genomic_DNA"/>
</dbReference>
<dbReference type="AlphaFoldDB" id="A0A9X6N8S2"/>
<protein>
    <submittedName>
        <fullName evidence="1">Uncharacterized protein</fullName>
    </submittedName>
</protein>
<organism evidence="1 2">
    <name type="scientific">Hypsibius exemplaris</name>
    <name type="common">Freshwater tardigrade</name>
    <dbReference type="NCBI Taxonomy" id="2072580"/>
    <lineage>
        <taxon>Eukaryota</taxon>
        <taxon>Metazoa</taxon>
        <taxon>Ecdysozoa</taxon>
        <taxon>Tardigrada</taxon>
        <taxon>Eutardigrada</taxon>
        <taxon>Parachela</taxon>
        <taxon>Hypsibioidea</taxon>
        <taxon>Hypsibiidae</taxon>
        <taxon>Hypsibius</taxon>
    </lineage>
</organism>
<comment type="caution">
    <text evidence="1">The sequence shown here is derived from an EMBL/GenBank/DDBJ whole genome shotgun (WGS) entry which is preliminary data.</text>
</comment>
<accession>A0A9X6N8S2</accession>